<keyword evidence="3" id="KW-0238">DNA-binding</keyword>
<evidence type="ECO:0000259" key="5">
    <source>
        <dbReference type="PROSITE" id="PS50931"/>
    </source>
</evidence>
<dbReference type="Pfam" id="PF03466">
    <property type="entry name" value="LysR_substrate"/>
    <property type="match status" value="1"/>
</dbReference>
<dbReference type="InterPro" id="IPR000847">
    <property type="entry name" value="LysR_HTH_N"/>
</dbReference>
<dbReference type="SUPFAM" id="SSF53850">
    <property type="entry name" value="Periplasmic binding protein-like II"/>
    <property type="match status" value="1"/>
</dbReference>
<keyword evidence="7" id="KW-1185">Reference proteome</keyword>
<dbReference type="PANTHER" id="PTHR30126:SF40">
    <property type="entry name" value="HTH-TYPE TRANSCRIPTIONAL REGULATOR GLTR"/>
    <property type="match status" value="1"/>
</dbReference>
<dbReference type="eggNOG" id="COG0583">
    <property type="taxonomic scope" value="Bacteria"/>
</dbReference>
<reference evidence="7" key="1">
    <citation type="journal article" date="2013" name="ISME J.">
        <title>A small predatory core genome in the divergent marine Bacteriovorax marinus SJ and the terrestrial Bdellovibrio bacteriovorus.</title>
        <authorList>
            <person name="Crossman L.C."/>
            <person name="Chen H."/>
            <person name="Cerdeno-Tarraga A.M."/>
            <person name="Brooks K."/>
            <person name="Quail M.A."/>
            <person name="Pineiro S.A."/>
            <person name="Hobley L."/>
            <person name="Sockett R.E."/>
            <person name="Bentley S.D."/>
            <person name="Parkhill J."/>
            <person name="Williams H.N."/>
            <person name="Stine O.C."/>
        </authorList>
    </citation>
    <scope>NUCLEOTIDE SEQUENCE [LARGE SCALE GENOMIC DNA]</scope>
    <source>
        <strain evidence="7">ATCC BAA-682 / DSM 15412 / SJ</strain>
    </source>
</reference>
<dbReference type="EMBL" id="FQ312005">
    <property type="protein sequence ID" value="CBW26898.1"/>
    <property type="molecule type" value="Genomic_DNA"/>
</dbReference>
<dbReference type="Gene3D" id="1.10.10.10">
    <property type="entry name" value="Winged helix-like DNA-binding domain superfamily/Winged helix DNA-binding domain"/>
    <property type="match status" value="1"/>
</dbReference>
<comment type="similarity">
    <text evidence="1">Belongs to the LysR transcriptional regulatory family.</text>
</comment>
<dbReference type="HOGENOM" id="CLU_039613_6_1_7"/>
<dbReference type="KEGG" id="bmx:BMS_2087"/>
<dbReference type="PRINTS" id="PR00039">
    <property type="entry name" value="HTHLYSR"/>
</dbReference>
<dbReference type="PROSITE" id="PS50931">
    <property type="entry name" value="HTH_LYSR"/>
    <property type="match status" value="1"/>
</dbReference>
<sequence length="300" mass="33863">MIETSQLQTLVAVARAKSFSKAAEDLNVTQSAISQSIKNLENKIEVKLFKRSGKKVVLTPEGEKLFSLASSFLGNLGDTLEEIQNDKESMSGKVRIGTLTGVGKSWLAHEMLEYAKKWDDLTVQITLGFQEDLVRAFESYQLDFLILPEESLPSVGEKTLLSEEMSTVVYPKDCDFDIDPENITLEDISTLPTILFEQEDHLLQKWCKDIFGKFPKKFNVRYIINSHGNMLQAVQQGMGLAVVPKHVLNRSFFKDKLNTLGEKFEVSNGKFYIVYHKGSEELLRIQSTLAMLTNSENPLN</sequence>
<evidence type="ECO:0000256" key="3">
    <source>
        <dbReference type="ARBA" id="ARBA00023125"/>
    </source>
</evidence>
<proteinExistence type="inferred from homology"/>
<evidence type="ECO:0000313" key="7">
    <source>
        <dbReference type="Proteomes" id="UP000008963"/>
    </source>
</evidence>
<gene>
    <name evidence="6" type="ordered locus">BMS_2087</name>
</gene>
<dbReference type="PATRIC" id="fig|862908.3.peg.1985"/>
<feature type="domain" description="HTH lysR-type" evidence="5">
    <location>
        <begin position="2"/>
        <end position="59"/>
    </location>
</feature>
<accession>E1X368</accession>
<dbReference type="Proteomes" id="UP000008963">
    <property type="component" value="Chromosome"/>
</dbReference>
<evidence type="ECO:0000313" key="6">
    <source>
        <dbReference type="EMBL" id="CBW26898.1"/>
    </source>
</evidence>
<dbReference type="RefSeq" id="WP_014244676.1">
    <property type="nucleotide sequence ID" value="NC_016620.1"/>
</dbReference>
<dbReference type="GO" id="GO:0003700">
    <property type="term" value="F:DNA-binding transcription factor activity"/>
    <property type="evidence" value="ECO:0007669"/>
    <property type="project" value="InterPro"/>
</dbReference>
<evidence type="ECO:0000256" key="2">
    <source>
        <dbReference type="ARBA" id="ARBA00023015"/>
    </source>
</evidence>
<dbReference type="FunFam" id="1.10.10.10:FF:000001">
    <property type="entry name" value="LysR family transcriptional regulator"/>
    <property type="match status" value="1"/>
</dbReference>
<dbReference type="PANTHER" id="PTHR30126">
    <property type="entry name" value="HTH-TYPE TRANSCRIPTIONAL REGULATOR"/>
    <property type="match status" value="1"/>
</dbReference>
<dbReference type="AlphaFoldDB" id="E1X368"/>
<dbReference type="CDD" id="cd05466">
    <property type="entry name" value="PBP2_LTTR_substrate"/>
    <property type="match status" value="1"/>
</dbReference>
<keyword evidence="2" id="KW-0805">Transcription regulation</keyword>
<evidence type="ECO:0000256" key="4">
    <source>
        <dbReference type="ARBA" id="ARBA00023163"/>
    </source>
</evidence>
<keyword evidence="4" id="KW-0804">Transcription</keyword>
<organism evidence="6 7">
    <name type="scientific">Halobacteriovorax marinus (strain ATCC BAA-682 / DSM 15412 / SJ)</name>
    <name type="common">Bacteriovorax marinus</name>
    <dbReference type="NCBI Taxonomy" id="862908"/>
    <lineage>
        <taxon>Bacteria</taxon>
        <taxon>Pseudomonadati</taxon>
        <taxon>Bdellovibrionota</taxon>
        <taxon>Bacteriovoracia</taxon>
        <taxon>Bacteriovoracales</taxon>
        <taxon>Halobacteriovoraceae</taxon>
        <taxon>Halobacteriovorax</taxon>
    </lineage>
</organism>
<dbReference type="OrthoDB" id="9803735at2"/>
<protein>
    <submittedName>
        <fullName evidence="6">LysR family transcriptional regulator</fullName>
    </submittedName>
</protein>
<dbReference type="GO" id="GO:0000976">
    <property type="term" value="F:transcription cis-regulatory region binding"/>
    <property type="evidence" value="ECO:0007669"/>
    <property type="project" value="TreeGrafter"/>
</dbReference>
<dbReference type="Gene3D" id="3.40.190.10">
    <property type="entry name" value="Periplasmic binding protein-like II"/>
    <property type="match status" value="2"/>
</dbReference>
<dbReference type="InterPro" id="IPR036388">
    <property type="entry name" value="WH-like_DNA-bd_sf"/>
</dbReference>
<dbReference type="InterPro" id="IPR005119">
    <property type="entry name" value="LysR_subst-bd"/>
</dbReference>
<dbReference type="Pfam" id="PF00126">
    <property type="entry name" value="HTH_1"/>
    <property type="match status" value="1"/>
</dbReference>
<evidence type="ECO:0000256" key="1">
    <source>
        <dbReference type="ARBA" id="ARBA00009437"/>
    </source>
</evidence>
<dbReference type="SUPFAM" id="SSF46785">
    <property type="entry name" value="Winged helix' DNA-binding domain"/>
    <property type="match status" value="1"/>
</dbReference>
<dbReference type="STRING" id="862908.BMS_2087"/>
<name>E1X368_HALMS</name>
<dbReference type="InterPro" id="IPR036390">
    <property type="entry name" value="WH_DNA-bd_sf"/>
</dbReference>